<dbReference type="Proteomes" id="UP000067683">
    <property type="component" value="Chromosome"/>
</dbReference>
<keyword evidence="1" id="KW-0472">Membrane</keyword>
<dbReference type="KEGG" id="prt:AUC31_06990"/>
<dbReference type="AlphaFoldDB" id="A0A0U2Z545"/>
<proteinExistence type="predicted"/>
<keyword evidence="3" id="KW-1185">Reference proteome</keyword>
<feature type="transmembrane region" description="Helical" evidence="1">
    <location>
        <begin position="6"/>
        <end position="22"/>
    </location>
</feature>
<accession>A0A0U2Z545</accession>
<dbReference type="RefSeq" id="WP_058381694.1">
    <property type="nucleotide sequence ID" value="NZ_CP013659.2"/>
</dbReference>
<evidence type="ECO:0000313" key="2">
    <source>
        <dbReference type="EMBL" id="ALS74987.1"/>
    </source>
</evidence>
<reference evidence="2" key="1">
    <citation type="submission" date="2016-01" db="EMBL/GenBank/DDBJ databases">
        <title>Complete genome of Planococcus rifietoensis type strain M8.</title>
        <authorList>
            <person name="See-Too W.S."/>
        </authorList>
    </citation>
    <scope>NUCLEOTIDE SEQUENCE [LARGE SCALE GENOMIC DNA]</scope>
    <source>
        <strain evidence="2">M8</strain>
    </source>
</reference>
<evidence type="ECO:0000313" key="3">
    <source>
        <dbReference type="Proteomes" id="UP000067683"/>
    </source>
</evidence>
<protein>
    <submittedName>
        <fullName evidence="2">Uncharacterized protein</fullName>
    </submittedName>
</protein>
<sequence length="76" mass="8967">MDLLLWFMIGFILIGLLVFLFMKRRMETKLAHVKANPDSEYVSKDTKHLVWWVWSVTTWGVASIALVFWWFNSTSG</sequence>
<name>A0A0U2Z545_9BACL</name>
<gene>
    <name evidence="2" type="ORF">AUC31_06990</name>
</gene>
<keyword evidence="1" id="KW-0812">Transmembrane</keyword>
<evidence type="ECO:0000256" key="1">
    <source>
        <dbReference type="SAM" id="Phobius"/>
    </source>
</evidence>
<keyword evidence="1" id="KW-1133">Transmembrane helix</keyword>
<organism evidence="2 3">
    <name type="scientific">Planococcus rifietoensis</name>
    <dbReference type="NCBI Taxonomy" id="200991"/>
    <lineage>
        <taxon>Bacteria</taxon>
        <taxon>Bacillati</taxon>
        <taxon>Bacillota</taxon>
        <taxon>Bacilli</taxon>
        <taxon>Bacillales</taxon>
        <taxon>Caryophanaceae</taxon>
        <taxon>Planococcus</taxon>
    </lineage>
</organism>
<dbReference type="EMBL" id="CP013659">
    <property type="protein sequence ID" value="ALS74987.1"/>
    <property type="molecule type" value="Genomic_DNA"/>
</dbReference>
<dbReference type="STRING" id="200991.AUC31_06990"/>
<feature type="transmembrane region" description="Helical" evidence="1">
    <location>
        <begin position="49"/>
        <end position="71"/>
    </location>
</feature>